<keyword evidence="2" id="KW-1185">Reference proteome</keyword>
<evidence type="ECO:0000313" key="1">
    <source>
        <dbReference type="EMBL" id="CAG8641325.1"/>
    </source>
</evidence>
<organism evidence="1 2">
    <name type="scientific">Acaulospora colombiana</name>
    <dbReference type="NCBI Taxonomy" id="27376"/>
    <lineage>
        <taxon>Eukaryota</taxon>
        <taxon>Fungi</taxon>
        <taxon>Fungi incertae sedis</taxon>
        <taxon>Mucoromycota</taxon>
        <taxon>Glomeromycotina</taxon>
        <taxon>Glomeromycetes</taxon>
        <taxon>Diversisporales</taxon>
        <taxon>Acaulosporaceae</taxon>
        <taxon>Acaulospora</taxon>
    </lineage>
</organism>
<dbReference type="EMBL" id="CAJVPT010019448">
    <property type="protein sequence ID" value="CAG8641325.1"/>
    <property type="molecule type" value="Genomic_DNA"/>
</dbReference>
<reference evidence="1" key="1">
    <citation type="submission" date="2021-06" db="EMBL/GenBank/DDBJ databases">
        <authorList>
            <person name="Kallberg Y."/>
            <person name="Tangrot J."/>
            <person name="Rosling A."/>
        </authorList>
    </citation>
    <scope>NUCLEOTIDE SEQUENCE</scope>
    <source>
        <strain evidence="1">CL356</strain>
    </source>
</reference>
<proteinExistence type="predicted"/>
<sequence>MQSSRVYNEPHIQQPGPPPFPFSEFDDSSLSYNPPPFPLDLQPNSASLGVENLFYPPQPSGSESMSFFSRNEQDDMLDFLRDFDTQDAWEFNPILPSRMPS</sequence>
<evidence type="ECO:0000313" key="2">
    <source>
        <dbReference type="Proteomes" id="UP000789525"/>
    </source>
</evidence>
<gene>
    <name evidence="1" type="ORF">ACOLOM_LOCUS7953</name>
</gene>
<comment type="caution">
    <text evidence="1">The sequence shown here is derived from an EMBL/GenBank/DDBJ whole genome shotgun (WGS) entry which is preliminary data.</text>
</comment>
<feature type="non-terminal residue" evidence="1">
    <location>
        <position position="101"/>
    </location>
</feature>
<name>A0ACA9NBI7_9GLOM</name>
<protein>
    <submittedName>
        <fullName evidence="1">10043_t:CDS:1</fullName>
    </submittedName>
</protein>
<dbReference type="Proteomes" id="UP000789525">
    <property type="component" value="Unassembled WGS sequence"/>
</dbReference>
<accession>A0ACA9NBI7</accession>